<dbReference type="PANTHER" id="PTHR23079">
    <property type="entry name" value="RNA-DEPENDENT RNA POLYMERASE"/>
    <property type="match status" value="1"/>
</dbReference>
<keyword evidence="4" id="KW-1185">Reference proteome</keyword>
<gene>
    <name evidence="3" type="ORF">EJ05DRAFT_397748</name>
</gene>
<proteinExistence type="inferred from homology"/>
<dbReference type="GeneID" id="54482451"/>
<dbReference type="RefSeq" id="XP_033600135.1">
    <property type="nucleotide sequence ID" value="XM_033741397.1"/>
</dbReference>
<dbReference type="GO" id="GO:0030422">
    <property type="term" value="P:siRNA processing"/>
    <property type="evidence" value="ECO:0007669"/>
    <property type="project" value="TreeGrafter"/>
</dbReference>
<feature type="domain" description="RDRP core" evidence="2">
    <location>
        <begin position="65"/>
        <end position="576"/>
    </location>
</feature>
<evidence type="ECO:0000313" key="3">
    <source>
        <dbReference type="EMBL" id="KAF2757684.1"/>
    </source>
</evidence>
<keyword evidence="1" id="KW-0694">RNA-binding</keyword>
<reference evidence="3" key="1">
    <citation type="journal article" date="2020" name="Stud. Mycol.">
        <title>101 Dothideomycetes genomes: a test case for predicting lifestyles and emergence of pathogens.</title>
        <authorList>
            <person name="Haridas S."/>
            <person name="Albert R."/>
            <person name="Binder M."/>
            <person name="Bloem J."/>
            <person name="Labutti K."/>
            <person name="Salamov A."/>
            <person name="Andreopoulos B."/>
            <person name="Baker S."/>
            <person name="Barry K."/>
            <person name="Bills G."/>
            <person name="Bluhm B."/>
            <person name="Cannon C."/>
            <person name="Castanera R."/>
            <person name="Culley D."/>
            <person name="Daum C."/>
            <person name="Ezra D."/>
            <person name="Gonzalez J."/>
            <person name="Henrissat B."/>
            <person name="Kuo A."/>
            <person name="Liang C."/>
            <person name="Lipzen A."/>
            <person name="Lutzoni F."/>
            <person name="Magnuson J."/>
            <person name="Mondo S."/>
            <person name="Nolan M."/>
            <person name="Ohm R."/>
            <person name="Pangilinan J."/>
            <person name="Park H.-J."/>
            <person name="Ramirez L."/>
            <person name="Alfaro M."/>
            <person name="Sun H."/>
            <person name="Tritt A."/>
            <person name="Yoshinaga Y."/>
            <person name="Zwiers L.-H."/>
            <person name="Turgeon B."/>
            <person name="Goodwin S."/>
            <person name="Spatafora J."/>
            <person name="Crous P."/>
            <person name="Grigoriev I."/>
        </authorList>
    </citation>
    <scope>NUCLEOTIDE SEQUENCE</scope>
    <source>
        <strain evidence="3">CBS 121739</strain>
    </source>
</reference>
<dbReference type="EMBL" id="ML996573">
    <property type="protein sequence ID" value="KAF2757684.1"/>
    <property type="molecule type" value="Genomic_DNA"/>
</dbReference>
<evidence type="ECO:0000259" key="2">
    <source>
        <dbReference type="Pfam" id="PF05183"/>
    </source>
</evidence>
<dbReference type="Pfam" id="PF05183">
    <property type="entry name" value="RdRP"/>
    <property type="match status" value="1"/>
</dbReference>
<sequence>MTAKQKNARGFRCILQNSINASDKSWSYTVSLPDVQATNKANLIKAVSVIASSTRQEIQLRYESAPSNRVTKSESLDKLMLISFADFRLQISDKSTGIHKQAPARESAEYVSRLLNTGIILNGVPYYFFGHSNSQLKSRSCFNLADTKDRISEKINAMGDFSKLKTVAKKAKRLGLLFSSAEAVFENLSPERCEDIPDVLVGDYNFTDGCGIISMHLAKELARRRSIVHRNERYLPSVFQIRYRGYKGVLSLEPSLGPKLEAKFRESMLKFKDAADLSFSVVAYSKPYTFGYLNDQIVLLLSALGISNDVLLQKQNQYLDFLARAADENNLMLAFQFLSYCDRTDLVETLLMEGADAVKLSTRKLVLQEYDKMLNKKGEPKCRIMLPKSRLIFGICDPSSAMNLPGRLREGECMVRVTEIGDGIARTVVNTEVLVTRNPCLHPGDLQKFKAVEIPEWSHLRDCIIFSTQGKRPSADLMSGGDLDGDKFFVCWDPDIVPRTVSQPAEYPAGREPVYFGGTSDADRADYFARYTNASLGRVNHLFLDWARLKGAMSPECQQLNRLFSQCVDGVGIKVPPNLEDPPKCPEKTDFVLDVLHRSAEEIIQSRLERGSNQWEGLSFGAMELLLNRDRIAMSEFELIQLTMKWCQAHKVNILDFQDFFDFCTLSDEQKLWISNCLPPSKEAPSLVWNGLLQSELVEPMELKRFQLDDHRLHWKRIFSSGVDRMGRFLETTTRTLELFHKKLIIFSVDERLTLAIYVPRKISRAQEFQVDSSHLMTLRTAILRMPLIGGDDGKKQSIMELISIA</sequence>
<dbReference type="GO" id="GO:0003968">
    <property type="term" value="F:RNA-directed RNA polymerase activity"/>
    <property type="evidence" value="ECO:0007669"/>
    <property type="project" value="UniProtKB-KW"/>
</dbReference>
<dbReference type="InterPro" id="IPR007855">
    <property type="entry name" value="RDRP"/>
</dbReference>
<organism evidence="3 4">
    <name type="scientific">Pseudovirgaria hyperparasitica</name>
    <dbReference type="NCBI Taxonomy" id="470096"/>
    <lineage>
        <taxon>Eukaryota</taxon>
        <taxon>Fungi</taxon>
        <taxon>Dikarya</taxon>
        <taxon>Ascomycota</taxon>
        <taxon>Pezizomycotina</taxon>
        <taxon>Dothideomycetes</taxon>
        <taxon>Dothideomycetes incertae sedis</taxon>
        <taxon>Acrospermales</taxon>
        <taxon>Acrospermaceae</taxon>
        <taxon>Pseudovirgaria</taxon>
    </lineage>
</organism>
<accession>A0A6A6W6M6</accession>
<dbReference type="Proteomes" id="UP000799437">
    <property type="component" value="Unassembled WGS sequence"/>
</dbReference>
<keyword evidence="1" id="KW-0696">RNA-directed RNA polymerase</keyword>
<dbReference type="AlphaFoldDB" id="A0A6A6W6M6"/>
<keyword evidence="1" id="KW-0548">Nucleotidyltransferase</keyword>
<dbReference type="EC" id="2.7.7.48" evidence="1"/>
<dbReference type="InterPro" id="IPR057596">
    <property type="entry name" value="RDRP_core"/>
</dbReference>
<dbReference type="OrthoDB" id="6513042at2759"/>
<comment type="catalytic activity">
    <reaction evidence="1">
        <text>RNA(n) + a ribonucleoside 5'-triphosphate = RNA(n+1) + diphosphate</text>
        <dbReference type="Rhea" id="RHEA:21248"/>
        <dbReference type="Rhea" id="RHEA-COMP:14527"/>
        <dbReference type="Rhea" id="RHEA-COMP:17342"/>
        <dbReference type="ChEBI" id="CHEBI:33019"/>
        <dbReference type="ChEBI" id="CHEBI:61557"/>
        <dbReference type="ChEBI" id="CHEBI:140395"/>
        <dbReference type="EC" id="2.7.7.48"/>
    </reaction>
</comment>
<comment type="similarity">
    <text evidence="1">Belongs to the RdRP family.</text>
</comment>
<protein>
    <recommendedName>
        <fullName evidence="1">RNA-dependent RNA polymerase</fullName>
        <ecNumber evidence="1">2.7.7.48</ecNumber>
    </recommendedName>
</protein>
<name>A0A6A6W6M6_9PEZI</name>
<evidence type="ECO:0000256" key="1">
    <source>
        <dbReference type="RuleBase" id="RU363098"/>
    </source>
</evidence>
<dbReference type="PANTHER" id="PTHR23079:SF55">
    <property type="entry name" value="RNA-DIRECTED RNA POLYMERASE"/>
    <property type="match status" value="1"/>
</dbReference>
<evidence type="ECO:0000313" key="4">
    <source>
        <dbReference type="Proteomes" id="UP000799437"/>
    </source>
</evidence>
<keyword evidence="1" id="KW-0808">Transferase</keyword>
<dbReference type="GO" id="GO:0003723">
    <property type="term" value="F:RNA binding"/>
    <property type="evidence" value="ECO:0007669"/>
    <property type="project" value="UniProtKB-KW"/>
</dbReference>
<dbReference type="GO" id="GO:0031380">
    <property type="term" value="C:nuclear RNA-directed RNA polymerase complex"/>
    <property type="evidence" value="ECO:0007669"/>
    <property type="project" value="TreeGrafter"/>
</dbReference>